<feature type="transmembrane region" description="Helical" evidence="7">
    <location>
        <begin position="82"/>
        <end position="101"/>
    </location>
</feature>
<evidence type="ECO:0000313" key="9">
    <source>
        <dbReference type="EMBL" id="KAK2611025.1"/>
    </source>
</evidence>
<evidence type="ECO:0000256" key="1">
    <source>
        <dbReference type="ARBA" id="ARBA00004141"/>
    </source>
</evidence>
<feature type="transmembrane region" description="Helical" evidence="7">
    <location>
        <begin position="320"/>
        <end position="340"/>
    </location>
</feature>
<feature type="transmembrane region" description="Helical" evidence="7">
    <location>
        <begin position="282"/>
        <end position="300"/>
    </location>
</feature>
<evidence type="ECO:0000256" key="7">
    <source>
        <dbReference type="SAM" id="Phobius"/>
    </source>
</evidence>
<dbReference type="PANTHER" id="PTHR33048">
    <property type="entry name" value="PTH11-LIKE INTEGRAL MEMBRANE PROTEIN (AFU_ORTHOLOGUE AFUA_5G11245)"/>
    <property type="match status" value="1"/>
</dbReference>
<keyword evidence="4 7" id="KW-0472">Membrane</keyword>
<keyword evidence="2 7" id="KW-0812">Transmembrane</keyword>
<comment type="caution">
    <text evidence="9">The sequence shown here is derived from an EMBL/GenBank/DDBJ whole genome shotgun (WGS) entry which is preliminary data.</text>
</comment>
<evidence type="ECO:0000256" key="3">
    <source>
        <dbReference type="ARBA" id="ARBA00022989"/>
    </source>
</evidence>
<feature type="domain" description="Rhodopsin" evidence="8">
    <location>
        <begin position="97"/>
        <end position="341"/>
    </location>
</feature>
<evidence type="ECO:0000256" key="4">
    <source>
        <dbReference type="ARBA" id="ARBA00023136"/>
    </source>
</evidence>
<name>A0AAD9SJS2_PHOAM</name>
<feature type="transmembrane region" description="Helical" evidence="7">
    <location>
        <begin position="202"/>
        <end position="224"/>
    </location>
</feature>
<dbReference type="InterPro" id="IPR052337">
    <property type="entry name" value="SAT4-like"/>
</dbReference>
<proteinExistence type="inferred from homology"/>
<feature type="transmembrane region" description="Helical" evidence="7">
    <location>
        <begin position="244"/>
        <end position="270"/>
    </location>
</feature>
<dbReference type="InterPro" id="IPR049326">
    <property type="entry name" value="Rhodopsin_dom_fungi"/>
</dbReference>
<dbReference type="Pfam" id="PF20684">
    <property type="entry name" value="Fung_rhodopsin"/>
    <property type="match status" value="1"/>
</dbReference>
<dbReference type="PANTHER" id="PTHR33048:SF92">
    <property type="entry name" value="INTEGRAL MEMBRANE PROTEIN"/>
    <property type="match status" value="1"/>
</dbReference>
<organism evidence="9 10">
    <name type="scientific">Phomopsis amygdali</name>
    <name type="common">Fusicoccum amygdali</name>
    <dbReference type="NCBI Taxonomy" id="1214568"/>
    <lineage>
        <taxon>Eukaryota</taxon>
        <taxon>Fungi</taxon>
        <taxon>Dikarya</taxon>
        <taxon>Ascomycota</taxon>
        <taxon>Pezizomycotina</taxon>
        <taxon>Sordariomycetes</taxon>
        <taxon>Sordariomycetidae</taxon>
        <taxon>Diaporthales</taxon>
        <taxon>Diaporthaceae</taxon>
        <taxon>Diaporthe</taxon>
    </lineage>
</organism>
<dbReference type="EMBL" id="JAUJFL010000002">
    <property type="protein sequence ID" value="KAK2611025.1"/>
    <property type="molecule type" value="Genomic_DNA"/>
</dbReference>
<gene>
    <name evidence="9" type="ORF">N8I77_004408</name>
</gene>
<evidence type="ECO:0000313" key="10">
    <source>
        <dbReference type="Proteomes" id="UP001265746"/>
    </source>
</evidence>
<feature type="transmembrane region" description="Helical" evidence="7">
    <location>
        <begin position="170"/>
        <end position="190"/>
    </location>
</feature>
<accession>A0AAD9SJS2</accession>
<comment type="subcellular location">
    <subcellularLocation>
        <location evidence="1">Membrane</location>
        <topology evidence="1">Multi-pass membrane protein</topology>
    </subcellularLocation>
</comment>
<feature type="transmembrane region" description="Helical" evidence="7">
    <location>
        <begin position="113"/>
        <end position="134"/>
    </location>
</feature>
<evidence type="ECO:0000259" key="8">
    <source>
        <dbReference type="Pfam" id="PF20684"/>
    </source>
</evidence>
<feature type="compositionally biased region" description="Low complexity" evidence="6">
    <location>
        <begin position="469"/>
        <end position="483"/>
    </location>
</feature>
<comment type="similarity">
    <text evidence="5">Belongs to the SAT4 family.</text>
</comment>
<dbReference type="AlphaFoldDB" id="A0AAD9SJS2"/>
<dbReference type="Proteomes" id="UP001265746">
    <property type="component" value="Unassembled WGS sequence"/>
</dbReference>
<keyword evidence="3 7" id="KW-1133">Transmembrane helix</keyword>
<reference evidence="9" key="1">
    <citation type="submission" date="2023-06" db="EMBL/GenBank/DDBJ databases">
        <authorList>
            <person name="Noh H."/>
        </authorList>
    </citation>
    <scope>NUCLEOTIDE SEQUENCE</scope>
    <source>
        <strain evidence="9">DUCC20226</strain>
    </source>
</reference>
<feature type="region of interest" description="Disordered" evidence="6">
    <location>
        <begin position="467"/>
        <end position="490"/>
    </location>
</feature>
<evidence type="ECO:0000256" key="2">
    <source>
        <dbReference type="ARBA" id="ARBA00022692"/>
    </source>
</evidence>
<evidence type="ECO:0000256" key="5">
    <source>
        <dbReference type="ARBA" id="ARBA00038359"/>
    </source>
</evidence>
<dbReference type="GO" id="GO:0016020">
    <property type="term" value="C:membrane"/>
    <property type="evidence" value="ECO:0007669"/>
    <property type="project" value="UniProtKB-SubCell"/>
</dbReference>
<evidence type="ECO:0000256" key="6">
    <source>
        <dbReference type="SAM" id="MobiDB-lite"/>
    </source>
</evidence>
<keyword evidence="10" id="KW-1185">Reference proteome</keyword>
<sequence>MTESCPGVLSCSLLDRREHLCPSSCRRPILHAYILVLPQFNAQRVCTRVLSVSSSNAMSSSNKSLEALIAQYASISKTAFRATAGVFYGIAVLSVLARGVIRFTTRRNLALDDYLLFAAFAFLTTVTALVYYLLDSIYLATAVERNPAVFFQFSQKQTQQLLSQALNENIFLLLAWTTTFLVKFSFLAFFKQLIRNVERIQKYYWGIVIFTIITWMFLTSEAFILCSDFGINAIKCWSPTKNTLYVSMTGLVTGLDALTDILIVSIPIIVLYRARMRTSQKISLGIFLCLSLVMVCRAIIRASKVHGAVSIDVVWVFFWQYMETVVAVIMGSLTVVRNLLVHQTKSNHNSPAAPGGSGGRNPRAAYRMGLLRRHKEKNIDNSTRDLPEVPAPTLSGLRTFIRRNNRDPGLDTQATQASTLVQDDTYYMAPSIEQSRIDPEEQGWEHHQHIYQTPPRTRARVWGSLQGDSTIQPSMTTTCTSTTLNDRDHY</sequence>
<protein>
    <recommendedName>
        <fullName evidence="8">Rhodopsin domain-containing protein</fullName>
    </recommendedName>
</protein>